<keyword evidence="5 10" id="KW-0732">Signal</keyword>
<comment type="subcellular location">
    <subcellularLocation>
        <location evidence="2">Cell membrane</location>
        <topology evidence="2">Lipid-anchor</topology>
        <topology evidence="2">GPI-anchor</topology>
    </subcellularLocation>
</comment>
<feature type="compositionally biased region" description="Basic and acidic residues" evidence="9">
    <location>
        <begin position="449"/>
        <end position="461"/>
    </location>
</feature>
<evidence type="ECO:0000259" key="11">
    <source>
        <dbReference type="Pfam" id="PF13206"/>
    </source>
</evidence>
<evidence type="ECO:0000256" key="1">
    <source>
        <dbReference type="ARBA" id="ARBA00002523"/>
    </source>
</evidence>
<evidence type="ECO:0000256" key="5">
    <source>
        <dbReference type="ARBA" id="ARBA00022729"/>
    </source>
</evidence>
<keyword evidence="6" id="KW-0472">Membrane</keyword>
<feature type="domain" description="Trypanosome variant surface glycoprotein B-type N-terminal" evidence="11">
    <location>
        <begin position="21"/>
        <end position="368"/>
    </location>
</feature>
<reference evidence="12" key="1">
    <citation type="submission" date="2016-08" db="EMBL/GenBank/DDBJ databases">
        <title>VSG repertoire of Trypanosoma brucei EATRO 1125.</title>
        <authorList>
            <person name="Cross G.A."/>
        </authorList>
    </citation>
    <scope>NUCLEOTIDE SEQUENCE</scope>
    <source>
        <strain evidence="12">EATRO 1125</strain>
    </source>
</reference>
<feature type="signal peptide" evidence="10">
    <location>
        <begin position="1"/>
        <end position="24"/>
    </location>
</feature>
<evidence type="ECO:0000256" key="2">
    <source>
        <dbReference type="ARBA" id="ARBA00004609"/>
    </source>
</evidence>
<name>A0A1J0RA13_9TRYP</name>
<dbReference type="GO" id="GO:0098552">
    <property type="term" value="C:side of membrane"/>
    <property type="evidence" value="ECO:0007669"/>
    <property type="project" value="UniProtKB-KW"/>
</dbReference>
<accession>A0A1J0RA13</accession>
<organism evidence="12">
    <name type="scientific">Trypanosoma brucei</name>
    <dbReference type="NCBI Taxonomy" id="5691"/>
    <lineage>
        <taxon>Eukaryota</taxon>
        <taxon>Discoba</taxon>
        <taxon>Euglenozoa</taxon>
        <taxon>Kinetoplastea</taxon>
        <taxon>Metakinetoplastina</taxon>
        <taxon>Trypanosomatida</taxon>
        <taxon>Trypanosomatidae</taxon>
        <taxon>Trypanosoma</taxon>
    </lineage>
</organism>
<dbReference type="Pfam" id="PF13206">
    <property type="entry name" value="VSG_B"/>
    <property type="match status" value="1"/>
</dbReference>
<evidence type="ECO:0000256" key="7">
    <source>
        <dbReference type="ARBA" id="ARBA00023180"/>
    </source>
</evidence>
<keyword evidence="3" id="KW-1003">Cell membrane</keyword>
<evidence type="ECO:0000256" key="3">
    <source>
        <dbReference type="ARBA" id="ARBA00022475"/>
    </source>
</evidence>
<dbReference type="SUPFAM" id="SSF118251">
    <property type="entry name" value="Variant surface glycoprotein MITAT 1.2, VSG 221, C-terminal domain"/>
    <property type="match status" value="1"/>
</dbReference>
<dbReference type="VEuPathDB" id="TriTrypDB:Tb427_000515300"/>
<dbReference type="InterPro" id="IPR025932">
    <property type="entry name" value="Trypano_VSG_B_N_dom"/>
</dbReference>
<evidence type="ECO:0000256" key="4">
    <source>
        <dbReference type="ARBA" id="ARBA00022622"/>
    </source>
</evidence>
<feature type="region of interest" description="Disordered" evidence="9">
    <location>
        <begin position="449"/>
        <end position="482"/>
    </location>
</feature>
<dbReference type="GO" id="GO:0005886">
    <property type="term" value="C:plasma membrane"/>
    <property type="evidence" value="ECO:0007669"/>
    <property type="project" value="UniProtKB-SubCell"/>
</dbReference>
<evidence type="ECO:0000256" key="10">
    <source>
        <dbReference type="SAM" id="SignalP"/>
    </source>
</evidence>
<dbReference type="AlphaFoldDB" id="A0A1J0RA13"/>
<keyword evidence="7" id="KW-0325">Glycoprotein</keyword>
<feature type="chain" id="PRO_5009615281" evidence="10">
    <location>
        <begin position="25"/>
        <end position="482"/>
    </location>
</feature>
<evidence type="ECO:0000256" key="8">
    <source>
        <dbReference type="ARBA" id="ARBA00023288"/>
    </source>
</evidence>
<keyword evidence="4" id="KW-0336">GPI-anchor</keyword>
<comment type="function">
    <text evidence="1">VSG forms a coat on the surface of the parasite. The trypanosome evades the immune response of the host by expressing a series of antigenically distinct VSGs from an estimated 1000 VSG genes.</text>
</comment>
<protein>
    <submittedName>
        <fullName evidence="12">Variant surface glycoprotein 1125.4238</fullName>
    </submittedName>
</protein>
<proteinExistence type="predicted"/>
<dbReference type="InterPro" id="IPR027446">
    <property type="entry name" value="VSG_C_dom_sf"/>
</dbReference>
<keyword evidence="8" id="KW-0449">Lipoprotein</keyword>
<evidence type="ECO:0000313" key="12">
    <source>
        <dbReference type="EMBL" id="APD74765.1"/>
    </source>
</evidence>
<evidence type="ECO:0000256" key="9">
    <source>
        <dbReference type="SAM" id="MobiDB-lite"/>
    </source>
</evidence>
<dbReference type="VEuPathDB" id="TriTrypDB:Tb1125.11.18550"/>
<feature type="compositionally biased region" description="Basic residues" evidence="9">
    <location>
        <begin position="462"/>
        <end position="482"/>
    </location>
</feature>
<dbReference type="EMBL" id="KX700809">
    <property type="protein sequence ID" value="APD74765.1"/>
    <property type="molecule type" value="Genomic_DNA"/>
</dbReference>
<sequence>MRFTNLIAAVLALVAYRTPLYTTATGPTKGENAKVFALLCDLVTTAEDAAAKPVSLKPAEETTNAVALITLLLAAPETLEQLLPKTTRGAILADPSKAPHKICTVNRVADCTAALKAADTLTEAGVKELLASFKQRSEILDAINATTRELNSLLQAAAETLETGHQKTITQLANQAIYGEDTPPPSFQLKKANSNRQTTCGQRTPAAGKEAGSSLAADLICICASDSAQGGNTGCYGSNPGQVTFSGPAADQNTAWQNIKTNCGHRKPRIGATAAQLRKLTSDVYQVLHETKGTDGKVGYLGHVSTGPNAGDCSGEDGNGNGACVHYGITSNAPNRPAWMQRIETLADEIDKSETNALTEAQNLEKIETLNRTLTNLIALNNAYQQLARTFTSTKETQSTENKPSVAAATCNSAGEDQQKCKALEKEGCSFNTDSKKCELKKEVKEKLEKAKENEGKEEKKRRNAKEKRKKIANLRISRGKV</sequence>
<evidence type="ECO:0000256" key="6">
    <source>
        <dbReference type="ARBA" id="ARBA00023136"/>
    </source>
</evidence>